<name>A0A2X1KB45_ECOLX</name>
<dbReference type="EMBL" id="UARS01000011">
    <property type="protein sequence ID" value="SPW56267.1"/>
    <property type="molecule type" value="Genomic_DNA"/>
</dbReference>
<dbReference type="PANTHER" id="PTHR35787:SF1">
    <property type="entry name" value="GLYCEROL UPTAKE OPERON ANTITERMINATOR REGULATORY PROTEIN"/>
    <property type="match status" value="1"/>
</dbReference>
<dbReference type="InterPro" id="IPR006699">
    <property type="entry name" value="GlpP"/>
</dbReference>
<gene>
    <name evidence="1" type="primary">ygcP</name>
    <name evidence="1" type="ORF">NCTC11126_05071</name>
</gene>
<dbReference type="Pfam" id="PF04309">
    <property type="entry name" value="G3P_antiterm"/>
    <property type="match status" value="1"/>
</dbReference>
<accession>A0A2X1KB45</accession>
<sequence>MPLLHLLRQNPVIAAVKDNASLQLAIDSECQFISVLYGNICTISNIVKKIKNAGKYAFIHVDLLEGASNKEVVIQFLKLVTEADGIISTKASMLKAARAEGFFCIHRLFIVDSISFHNIDKQVAQSNPDCIEILPGCMPKVLGWVTEKIRQPLIAGGLVCDEEDARNAINAGVVALSTTNTGVWTLAKKITLTG</sequence>
<dbReference type="SUPFAM" id="SSF110391">
    <property type="entry name" value="GlpP-like"/>
    <property type="match status" value="1"/>
</dbReference>
<dbReference type="GO" id="GO:0006071">
    <property type="term" value="P:glycerol metabolic process"/>
    <property type="evidence" value="ECO:0007669"/>
    <property type="project" value="InterPro"/>
</dbReference>
<evidence type="ECO:0000313" key="2">
    <source>
        <dbReference type="Proteomes" id="UP000250561"/>
    </source>
</evidence>
<dbReference type="Gene3D" id="3.20.20.70">
    <property type="entry name" value="Aldolase class I"/>
    <property type="match status" value="1"/>
</dbReference>
<dbReference type="InterPro" id="IPR013785">
    <property type="entry name" value="Aldolase_TIM"/>
</dbReference>
<organism evidence="1 2">
    <name type="scientific">Escherichia coli</name>
    <dbReference type="NCBI Taxonomy" id="562"/>
    <lineage>
        <taxon>Bacteria</taxon>
        <taxon>Pseudomonadati</taxon>
        <taxon>Pseudomonadota</taxon>
        <taxon>Gammaproteobacteria</taxon>
        <taxon>Enterobacterales</taxon>
        <taxon>Enterobacteriaceae</taxon>
        <taxon>Escherichia</taxon>
    </lineage>
</organism>
<dbReference type="PANTHER" id="PTHR35787">
    <property type="entry name" value="GLYCEROL UPTAKE OPERON ANTITERMINATOR REGULATORY PROTEIN"/>
    <property type="match status" value="1"/>
</dbReference>
<evidence type="ECO:0000313" key="1">
    <source>
        <dbReference type="EMBL" id="SPW56267.1"/>
    </source>
</evidence>
<proteinExistence type="predicted"/>
<dbReference type="AlphaFoldDB" id="A0A2X1KB45"/>
<dbReference type="PIRSF" id="PIRSF016897">
    <property type="entry name" value="GlpP"/>
    <property type="match status" value="1"/>
</dbReference>
<dbReference type="Proteomes" id="UP000250561">
    <property type="component" value="Unassembled WGS sequence"/>
</dbReference>
<protein>
    <submittedName>
        <fullName evidence="1">Glycerol antiterminator regulatory protein</fullName>
    </submittedName>
</protein>
<dbReference type="GO" id="GO:0006355">
    <property type="term" value="P:regulation of DNA-templated transcription"/>
    <property type="evidence" value="ECO:0007669"/>
    <property type="project" value="InterPro"/>
</dbReference>
<reference evidence="1 2" key="1">
    <citation type="submission" date="2018-06" db="EMBL/GenBank/DDBJ databases">
        <authorList>
            <consortium name="Pathogen Informatics"/>
            <person name="Doyle S."/>
        </authorList>
    </citation>
    <scope>NUCLEOTIDE SEQUENCE [LARGE SCALE GENOMIC DNA]</scope>
    <source>
        <strain evidence="1 2">NCTC11126</strain>
    </source>
</reference>